<keyword evidence="2" id="KW-1185">Reference proteome</keyword>
<protein>
    <submittedName>
        <fullName evidence="1">Uncharacterized protein</fullName>
    </submittedName>
</protein>
<name>A0A840ESI1_9ACTN</name>
<proteinExistence type="predicted"/>
<gene>
    <name evidence="1" type="ORF">BKA16_001194</name>
</gene>
<evidence type="ECO:0000313" key="1">
    <source>
        <dbReference type="EMBL" id="MBB4134642.1"/>
    </source>
</evidence>
<dbReference type="Proteomes" id="UP000551501">
    <property type="component" value="Unassembled WGS sequence"/>
</dbReference>
<reference evidence="1 2" key="1">
    <citation type="submission" date="2020-08" db="EMBL/GenBank/DDBJ databases">
        <title>Sequencing the genomes of 1000 actinobacteria strains.</title>
        <authorList>
            <person name="Klenk H.-P."/>
        </authorList>
    </citation>
    <scope>NUCLEOTIDE SEQUENCE [LARGE SCALE GENOMIC DNA]</scope>
    <source>
        <strain evidence="1 2">DSM 45298</strain>
    </source>
</reference>
<accession>A0A840ESI1</accession>
<organism evidence="1 2">
    <name type="scientific">Gordonia humi</name>
    <dbReference type="NCBI Taxonomy" id="686429"/>
    <lineage>
        <taxon>Bacteria</taxon>
        <taxon>Bacillati</taxon>
        <taxon>Actinomycetota</taxon>
        <taxon>Actinomycetes</taxon>
        <taxon>Mycobacteriales</taxon>
        <taxon>Gordoniaceae</taxon>
        <taxon>Gordonia</taxon>
    </lineage>
</organism>
<comment type="caution">
    <text evidence="1">The sequence shown here is derived from an EMBL/GenBank/DDBJ whole genome shotgun (WGS) entry which is preliminary data.</text>
</comment>
<dbReference type="AlphaFoldDB" id="A0A840ESI1"/>
<dbReference type="EMBL" id="JACIFP010000001">
    <property type="protein sequence ID" value="MBB4134642.1"/>
    <property type="molecule type" value="Genomic_DNA"/>
</dbReference>
<sequence length="58" mass="6644">MTRYLAVTPVTIGQVRIRTRYGICVLDIADAYRLSDLLTDAADEHAEVWNTHPERRSL</sequence>
<evidence type="ECO:0000313" key="2">
    <source>
        <dbReference type="Proteomes" id="UP000551501"/>
    </source>
</evidence>
<dbReference type="RefSeq" id="WP_345300947.1">
    <property type="nucleotide sequence ID" value="NZ_BAABHL010000092.1"/>
</dbReference>